<feature type="compositionally biased region" description="Basic and acidic residues" evidence="1">
    <location>
        <begin position="652"/>
        <end position="675"/>
    </location>
</feature>
<feature type="compositionally biased region" description="Low complexity" evidence="1">
    <location>
        <begin position="257"/>
        <end position="268"/>
    </location>
</feature>
<sequence length="2167" mass="240983">MMDDDDKMGHKPRSRRGEKREKKDDYNDDEDGGKGERGPPMPREAWGGGPMPPQYRGRPPMGMDGRWQMPPFDYMRPPSRGPPYPQYGVPPPGPRAPGPYSHPQMTPPQPPQSPQSPGPSPSPNQTPKKNETKDEMEEEHWKEKRMQRTEEMSTAIQRARQRREDEEKKMENDRKAAAAEKLRLLDERSKKRDDRDVESDTKSEGRSEGGRSSRTPSESSEKDFKTHKEQHKHSEPGKSSRGSVPPRFLKQHSSEHPPTSSRQTGPGTPTSPQPHPTQMRPGQGPPPPWFWHPSMQMPPYAFGRPPVDMQGMPMYPPMRRRNDSHGSGNDGQDGEGRTEAYERDPRQFYHPMPPHLAQFDGRGPPPYFDQRMYPEYEKQMMDYERRQERDHDRREKDHRADRSFEEDLEYDTREPEKRAPRLQRDPFDDTPEDRYTPSPKELKKESRNEEKKEDKQSKEDLRDRMDHHYEERKERREDKSYGNKEGRSKHPWPTDEGGRSYREKREYPNCPPPISAQQSQQNLPPRSNLITLKRPLSNTNDRKAEYLKEQSDAKSKSSNKDQQRDSKSGKENKTAEREERSKQREDQQKGNDQGEIDEVGKDKHQSKAKEDRREKEDSVGREDRPSAWDRPLRDDGKGEKRSDRNQPPLKKKREEYNADKSERRQPSSRAREFVRGRGGKVSRGSKSASTSTRGGRGGSRDGYPRGYDKRGDRGSYRTDRSKSFGGQWSDHVDELELEEEMQRRREKAEEVDYDGEEGSRSPEGAREQADSGRMRDQRERKSAPEPKPFSWENRAKSMDPKKEDSLERNKQLEDDKKTDDGQMSRKMSSEEKWESRNGRGSFQPRGEPSKRGRGGSSSMRGRGRGSLRESGDKGDRRNYSAPSKGGGSGRPGPRDGGEVSEKGPPRKDNRRQERYPPPPRFAQKRGGLNERGRGAERGRGRGRGRGGSAPPTTSLVKRPQLNKENSQEIPEGEEWETASESSDVLEKKETKNEGKDKDKRDSTGKKFSSQRPQNERQGRKGGQNGDWKSNGDVYQGRGAGKENGSKNGMSRGHQRDGPRKPYSSNKKDSNVYRVGEVVPDDPNAIQSAINNSLDQKKADLSDVSKAAKMEEKKNALANIDINNYASVVVIDEVPEVTNDDPAFLFEQNDGFQEVTSKRTIRSKQKAQQEIELMKQKELSKKSVSKVVVKPKSAHAKVLSVEKQPRYKTSKLPPRLAKKKEQMEKERKENKGFEMKIENWDNELANNIPSHSDGLGITADQKGMMNTMSQVSTTQIPSSMTIQSSSMGSLVTAPLPVASAWGAKPHISYATATGSVEKPENHDSGVDVSDQPNSASSSTRSSPSAENKLKNEKAIHPEDDKLSNAEKSSFGSPKPQRQPKITRSEKVSVKDTMEKPDGMKAIKKPESLKDKARNASAIEKPEPIQLPPSFSKVTMDESNEIKLDFIYDDDLATSFPDKSEQKTSTAEEGSPVTVSLSSGTGSDHNAGPASPAAQDLNSKIAAVKTFWESDQTTVFDVMPGTAGLGNTVATSETDLASAPSFHSFSSDNNLAGPDSSGLNIESVVMSVADDGSRGASKNLSPRMQDALTFNSSSMDASMDSKNGEQTNVCKVKPQQLQSQLESDSLSNSAGSGGMLGVPTEDPSSSLQSMLSSQHPFVSFPIGTSQILQQETRLNQSNFGYGLSQQPPPMGQQSLFMTPSQESFPMSQLSAYNRNQPQQQQQQQQQQHAQFGQTPPQQNTIMVSSATSSLMSTSIKPPNQNTAYGTIPKNLATGSLQFGQQMSSTSLQPSQMSFIQYDPSTLFGNLTQPAQNVNNSQILNSHVVQQRVQPHQGTSSFYQQSQQPMQQSFFSNQPQSNNIQPMGNGNRKTGGEQLMFQACILSGALQQAAAAGPQFSMQTFGNQTNNPVATGLSLPLQASNPAAAVAQQALGLGHQTNVSKVSQFSHPLQQPSQTPVSPQSTPLKSPPQSTNFGVASSVQQSQGGSKFFGTNQLQNRAGNQRYNFTNNTVHNNINAAQFNPKINPSYGQHMQSGASVVRPQMLMNTANFRPNVPPSQGSFPNPIQRPGGQMPSNPRPPRPQGKTPAPPPPPQENNSKTGSAFKAQQAKERQGLLAHAQSFLNPQNKPSIKNLPAKAETAATEKKASPSPNGGEPDSKPATEVTQSGETSQ</sequence>
<feature type="compositionally biased region" description="Basic and acidic residues" evidence="1">
    <location>
        <begin position="984"/>
        <end position="1004"/>
    </location>
</feature>
<accession>A0A8W8L9M3</accession>
<feature type="region of interest" description="Disordered" evidence="1">
    <location>
        <begin position="1938"/>
        <end position="1973"/>
    </location>
</feature>
<feature type="compositionally biased region" description="Polar residues" evidence="1">
    <location>
        <begin position="515"/>
        <end position="530"/>
    </location>
</feature>
<feature type="compositionally biased region" description="Basic and acidic residues" evidence="1">
    <location>
        <begin position="1346"/>
        <end position="1363"/>
    </location>
</feature>
<feature type="compositionally biased region" description="Polar residues" evidence="1">
    <location>
        <begin position="1461"/>
        <end position="1482"/>
    </location>
</feature>
<evidence type="ECO:0008006" key="4">
    <source>
        <dbReference type="Google" id="ProtNLM"/>
    </source>
</evidence>
<feature type="compositionally biased region" description="Low complexity" evidence="1">
    <location>
        <begin position="1714"/>
        <end position="1752"/>
    </location>
</feature>
<dbReference type="PANTHER" id="PTHR14038:SF0">
    <property type="entry name" value="LP18708P"/>
    <property type="match status" value="1"/>
</dbReference>
<dbReference type="EnsemblMetazoa" id="G27098.3">
    <property type="protein sequence ID" value="G27098.3:cds"/>
    <property type="gene ID" value="G27098"/>
</dbReference>
<dbReference type="GO" id="GO:0030154">
    <property type="term" value="P:cell differentiation"/>
    <property type="evidence" value="ECO:0007669"/>
    <property type="project" value="TreeGrafter"/>
</dbReference>
<feature type="region of interest" description="Disordered" evidence="1">
    <location>
        <begin position="1199"/>
        <end position="1234"/>
    </location>
</feature>
<feature type="compositionally biased region" description="Basic and acidic residues" evidence="1">
    <location>
        <begin position="598"/>
        <end position="644"/>
    </location>
</feature>
<feature type="compositionally biased region" description="Basic and acidic residues" evidence="1">
    <location>
        <begin position="128"/>
        <end position="151"/>
    </location>
</feature>
<feature type="compositionally biased region" description="Pro residues" evidence="1">
    <location>
        <begin position="105"/>
        <end position="124"/>
    </location>
</feature>
<feature type="compositionally biased region" description="Low complexity" evidence="1">
    <location>
        <begin position="682"/>
        <end position="693"/>
    </location>
</feature>
<feature type="region of interest" description="Disordered" evidence="1">
    <location>
        <begin position="2044"/>
        <end position="2167"/>
    </location>
</feature>
<dbReference type="PANTHER" id="PTHR14038">
    <property type="entry name" value="BAT2 HLA-B-ASSOCIATED TRANSCRIPT 2"/>
    <property type="match status" value="1"/>
</dbReference>
<feature type="region of interest" description="Disordered" evidence="1">
    <location>
        <begin position="1676"/>
        <end position="1695"/>
    </location>
</feature>
<protein>
    <recommendedName>
        <fullName evidence="4">Large proline-rich protein BAT2</fullName>
    </recommendedName>
</protein>
<feature type="compositionally biased region" description="Basic and acidic residues" evidence="1">
    <location>
        <begin position="892"/>
        <end position="914"/>
    </location>
</feature>
<feature type="compositionally biased region" description="Polar residues" evidence="1">
    <location>
        <begin position="2044"/>
        <end position="2059"/>
    </location>
</feature>
<feature type="compositionally biased region" description="Polar residues" evidence="1">
    <location>
        <begin position="2158"/>
        <end position="2167"/>
    </location>
</feature>
<feature type="compositionally biased region" description="Basic and acidic residues" evidence="1">
    <location>
        <begin position="540"/>
        <end position="589"/>
    </location>
</feature>
<feature type="compositionally biased region" description="Basic and acidic residues" evidence="1">
    <location>
        <begin position="162"/>
        <end position="211"/>
    </location>
</feature>
<feature type="compositionally biased region" description="Basic and acidic residues" evidence="1">
    <location>
        <begin position="730"/>
        <end position="750"/>
    </location>
</feature>
<feature type="compositionally biased region" description="Pro residues" evidence="1">
    <location>
        <begin position="79"/>
        <end position="97"/>
    </location>
</feature>
<reference evidence="2" key="1">
    <citation type="submission" date="2022-08" db="UniProtKB">
        <authorList>
            <consortium name="EnsemblMetazoa"/>
        </authorList>
    </citation>
    <scope>IDENTIFICATION</scope>
    <source>
        <strain evidence="2">05x7-T-G4-1.051#20</strain>
    </source>
</reference>
<evidence type="ECO:0000313" key="2">
    <source>
        <dbReference type="EnsemblMetazoa" id="G27098.3:cds"/>
    </source>
</evidence>
<organism evidence="2 3">
    <name type="scientific">Magallana gigas</name>
    <name type="common">Pacific oyster</name>
    <name type="synonym">Crassostrea gigas</name>
    <dbReference type="NCBI Taxonomy" id="29159"/>
    <lineage>
        <taxon>Eukaryota</taxon>
        <taxon>Metazoa</taxon>
        <taxon>Spiralia</taxon>
        <taxon>Lophotrochozoa</taxon>
        <taxon>Mollusca</taxon>
        <taxon>Bivalvia</taxon>
        <taxon>Autobranchia</taxon>
        <taxon>Pteriomorphia</taxon>
        <taxon>Ostreida</taxon>
        <taxon>Ostreoidea</taxon>
        <taxon>Ostreidae</taxon>
        <taxon>Magallana</taxon>
    </lineage>
</organism>
<feature type="compositionally biased region" description="Basic and acidic residues" evidence="1">
    <location>
        <begin position="757"/>
        <end position="784"/>
    </location>
</feature>
<feature type="compositionally biased region" description="Low complexity" evidence="1">
    <location>
        <begin position="1614"/>
        <end position="1625"/>
    </location>
</feature>
<feature type="region of interest" description="Disordered" evidence="1">
    <location>
        <begin position="1614"/>
        <end position="1647"/>
    </location>
</feature>
<feature type="compositionally biased region" description="Basic and acidic residues" evidence="1">
    <location>
        <begin position="1381"/>
        <end position="1412"/>
    </location>
</feature>
<feature type="compositionally biased region" description="Low complexity" evidence="1">
    <location>
        <begin position="1945"/>
        <end position="1961"/>
    </location>
</feature>
<name>A0A8W8L9M3_MAGGI</name>
<feature type="compositionally biased region" description="Basic and acidic residues" evidence="1">
    <location>
        <begin position="1218"/>
        <end position="1234"/>
    </location>
</feature>
<feature type="compositionally biased region" description="Polar residues" evidence="1">
    <location>
        <begin position="2116"/>
        <end position="2125"/>
    </location>
</feature>
<feature type="compositionally biased region" description="Pro residues" evidence="1">
    <location>
        <begin position="2071"/>
        <end position="2089"/>
    </location>
</feature>
<feature type="compositionally biased region" description="Basic and acidic residues" evidence="1">
    <location>
        <begin position="698"/>
        <end position="722"/>
    </location>
</feature>
<evidence type="ECO:0000256" key="1">
    <source>
        <dbReference type="SAM" id="MobiDB-lite"/>
    </source>
</evidence>
<feature type="region of interest" description="Disordered" evidence="1">
    <location>
        <begin position="1"/>
        <end position="1085"/>
    </location>
</feature>
<feature type="region of interest" description="Disordered" evidence="1">
    <location>
        <begin position="1711"/>
        <end position="1765"/>
    </location>
</feature>
<feature type="compositionally biased region" description="Basic and acidic residues" evidence="1">
    <location>
        <begin position="866"/>
        <end position="878"/>
    </location>
</feature>
<feature type="compositionally biased region" description="Basic and acidic residues" evidence="1">
    <location>
        <begin position="1053"/>
        <end position="1070"/>
    </location>
</feature>
<feature type="compositionally biased region" description="Polar residues" evidence="1">
    <location>
        <begin position="1753"/>
        <end position="1762"/>
    </location>
</feature>
<keyword evidence="3" id="KW-1185">Reference proteome</keyword>
<feature type="compositionally biased region" description="Basic and acidic residues" evidence="1">
    <location>
        <begin position="793"/>
        <end position="837"/>
    </location>
</feature>
<feature type="compositionally biased region" description="Basic and acidic residues" evidence="1">
    <location>
        <begin position="219"/>
        <end position="238"/>
    </location>
</feature>
<evidence type="ECO:0000313" key="3">
    <source>
        <dbReference type="Proteomes" id="UP000005408"/>
    </source>
</evidence>
<proteinExistence type="predicted"/>
<dbReference type="InterPro" id="IPR033184">
    <property type="entry name" value="PRRC2"/>
</dbReference>
<dbReference type="Proteomes" id="UP000005408">
    <property type="component" value="Unassembled WGS sequence"/>
</dbReference>
<feature type="compositionally biased region" description="Basic and acidic residues" evidence="1">
    <location>
        <begin position="927"/>
        <end position="939"/>
    </location>
</feature>
<feature type="region of interest" description="Disordered" evidence="1">
    <location>
        <begin position="1311"/>
        <end position="1430"/>
    </location>
</feature>
<feature type="compositionally biased region" description="Basic and acidic residues" evidence="1">
    <location>
        <begin position="372"/>
        <end position="507"/>
    </location>
</feature>
<feature type="compositionally biased region" description="Low complexity" evidence="1">
    <location>
        <begin position="1333"/>
        <end position="1343"/>
    </location>
</feature>
<feature type="region of interest" description="Disordered" evidence="1">
    <location>
        <begin position="1452"/>
        <end position="1492"/>
    </location>
</feature>
<feature type="compositionally biased region" description="Basic and acidic residues" evidence="1">
    <location>
        <begin position="334"/>
        <end position="347"/>
    </location>
</feature>